<evidence type="ECO:0000313" key="2">
    <source>
        <dbReference type="EMBL" id="OGD71335.1"/>
    </source>
</evidence>
<gene>
    <name evidence="2" type="ORF">A3D09_01025</name>
</gene>
<dbReference type="Proteomes" id="UP000177390">
    <property type="component" value="Unassembled WGS sequence"/>
</dbReference>
<evidence type="ECO:0000313" key="3">
    <source>
        <dbReference type="Proteomes" id="UP000177390"/>
    </source>
</evidence>
<dbReference type="Pfam" id="PF13200">
    <property type="entry name" value="DUF4015"/>
    <property type="match status" value="1"/>
</dbReference>
<organism evidence="2 3">
    <name type="scientific">Candidatus Collierbacteria bacterium RIFCSPHIGHO2_02_FULL_49_10</name>
    <dbReference type="NCBI Taxonomy" id="1817723"/>
    <lineage>
        <taxon>Bacteria</taxon>
        <taxon>Candidatus Collieribacteriota</taxon>
    </lineage>
</organism>
<sequence>MKEFSRRALLKLAVNSPLALLAPEREHRPRRTLGLYLPFRFLEREGEMQIFQELILTCGANTIVVDIKNETGQVNVPVDHDYFPRKAFQPSSYRGLIKLLRWASNHDVSLIARQPVMIDPQLVSAFPDLGIRNWSGRLWKDANDNTWANPFDERVVDYNATIAASAASLGFSQIQFDYLRFPSGEHDLASIYHSKRNTFENRTAAISTFLKAAKPAVNAYGALLTADFFGYTAWYRHEQDMGIGQYIESAGPHLDGLCPMAYPSLYGSGIIDPCDNGCRPATAHPYEIVYYTVKRTLERLLAVNPDAFVQPWLQAYPDYRFNQPMGLSQFIAEQKGAFAAGAAGVMAWNNSLAYDPKSYLSIPNP</sequence>
<protein>
    <recommendedName>
        <fullName evidence="1">DUF4015 domain-containing protein</fullName>
    </recommendedName>
</protein>
<name>A0A1F5EVC3_9BACT</name>
<dbReference type="InterPro" id="IPR025275">
    <property type="entry name" value="DUF4015"/>
</dbReference>
<dbReference type="EMBL" id="MFAH01000028">
    <property type="protein sequence ID" value="OGD71335.1"/>
    <property type="molecule type" value="Genomic_DNA"/>
</dbReference>
<feature type="domain" description="DUF4015" evidence="1">
    <location>
        <begin position="34"/>
        <end position="354"/>
    </location>
</feature>
<dbReference type="Gene3D" id="3.20.20.80">
    <property type="entry name" value="Glycosidases"/>
    <property type="match status" value="1"/>
</dbReference>
<proteinExistence type="predicted"/>
<dbReference type="AlphaFoldDB" id="A0A1F5EVC3"/>
<evidence type="ECO:0000259" key="1">
    <source>
        <dbReference type="Pfam" id="PF13200"/>
    </source>
</evidence>
<reference evidence="2 3" key="1">
    <citation type="journal article" date="2016" name="Nat. Commun.">
        <title>Thousands of microbial genomes shed light on interconnected biogeochemical processes in an aquifer system.</title>
        <authorList>
            <person name="Anantharaman K."/>
            <person name="Brown C.T."/>
            <person name="Hug L.A."/>
            <person name="Sharon I."/>
            <person name="Castelle C.J."/>
            <person name="Probst A.J."/>
            <person name="Thomas B.C."/>
            <person name="Singh A."/>
            <person name="Wilkins M.J."/>
            <person name="Karaoz U."/>
            <person name="Brodie E.L."/>
            <person name="Williams K.H."/>
            <person name="Hubbard S.S."/>
            <person name="Banfield J.F."/>
        </authorList>
    </citation>
    <scope>NUCLEOTIDE SEQUENCE [LARGE SCALE GENOMIC DNA]</scope>
</reference>
<comment type="caution">
    <text evidence="2">The sequence shown here is derived from an EMBL/GenBank/DDBJ whole genome shotgun (WGS) entry which is preliminary data.</text>
</comment>
<accession>A0A1F5EVC3</accession>